<sequence>MAKVNNNDSALIAEAKRETTSQKRLKELASIDDNLARIVAQNIAASPELLSDLATRESKTVRKAVTSNPNTPKKILFILGVYFPQELLNNPIFDFSLLGDLTFIKKIPSGVLSILIQQNNAPLFLLNYAANHPATIVANTAKMHVSISGEITQGWHKVVEETIQNSSFVNKFIDDFNGVVWDFRYGARCRGDFETPQRSFKLLTNFYEFIQSIRLINQLLKGYTAQNPSTKSIILEQLACDENSSIRRNVAENPSTPPETLELLAKDSNNGVRNSAAGNHNTSISILQSLATDPDINIRYRVAGNPTTPLETLKLLANDSYYGIRRAIAGNSNTPAEILKLLARDSHKQVREYVAGNSCTPPETLELLAKESDYTIRYRVAVNPNTPENILKSFGCNYAVTRNPNLSIEILESLIDYSDKQICYDIAKNPSTPVKILKMLACDSNDQIREYVADNPNVSVEILKLFAIDRNSRIRFRVARNPNTPINLLELLANDFSNQIRVAIAKNPNTPIEILESLANDSDLLVRESVSENPKCTRQIKETIFKNFAKSETPSFSRVALFLSDYAESSVLAENSNSISWLERYAIAQNKQTPQDTLEILAQDGNRIVRATAKESLQKLYDKGSK</sequence>
<proteinExistence type="predicted"/>
<dbReference type="InterPro" id="IPR011989">
    <property type="entry name" value="ARM-like"/>
</dbReference>
<dbReference type="Proteomes" id="UP000320055">
    <property type="component" value="Unassembled WGS sequence"/>
</dbReference>
<keyword evidence="4" id="KW-1185">Reference proteome</keyword>
<organism evidence="3 4">
    <name type="scientific">Hyella patelloides LEGE 07179</name>
    <dbReference type="NCBI Taxonomy" id="945734"/>
    <lineage>
        <taxon>Bacteria</taxon>
        <taxon>Bacillati</taxon>
        <taxon>Cyanobacteriota</taxon>
        <taxon>Cyanophyceae</taxon>
        <taxon>Pleurocapsales</taxon>
        <taxon>Hyellaceae</taxon>
        <taxon>Hyella</taxon>
    </lineage>
</organism>
<accession>A0A563W3V5</accession>
<dbReference type="GO" id="GO:0030089">
    <property type="term" value="C:phycobilisome"/>
    <property type="evidence" value="ECO:0007669"/>
    <property type="project" value="UniProtKB-KW"/>
</dbReference>
<keyword evidence="1" id="KW-0042">Antenna complex</keyword>
<name>A0A563W3V5_9CYAN</name>
<evidence type="ECO:0000256" key="1">
    <source>
        <dbReference type="ARBA" id="ARBA00022549"/>
    </source>
</evidence>
<dbReference type="Pfam" id="PF01816">
    <property type="entry name" value="LRV"/>
    <property type="match status" value="1"/>
</dbReference>
<dbReference type="RefSeq" id="WP_144867635.1">
    <property type="nucleotide sequence ID" value="NZ_LR213834.1"/>
</dbReference>
<dbReference type="Gene3D" id="1.25.10.10">
    <property type="entry name" value="Leucine-rich Repeat Variant"/>
    <property type="match status" value="1"/>
</dbReference>
<protein>
    <recommendedName>
        <fullName evidence="5">Leucine rich repeat variant</fullName>
    </recommendedName>
</protein>
<dbReference type="SUPFAM" id="SSF48371">
    <property type="entry name" value="ARM repeat"/>
    <property type="match status" value="2"/>
</dbReference>
<evidence type="ECO:0008006" key="5">
    <source>
        <dbReference type="Google" id="ProtNLM"/>
    </source>
</evidence>
<dbReference type="InterPro" id="IPR004830">
    <property type="entry name" value="LRR_variant"/>
</dbReference>
<evidence type="ECO:0000313" key="4">
    <source>
        <dbReference type="Proteomes" id="UP000320055"/>
    </source>
</evidence>
<evidence type="ECO:0000256" key="2">
    <source>
        <dbReference type="ARBA" id="ARBA00022738"/>
    </source>
</evidence>
<dbReference type="OrthoDB" id="500355at2"/>
<gene>
    <name evidence="3" type="ORF">H1P_760011</name>
</gene>
<dbReference type="AlphaFoldDB" id="A0A563W3V5"/>
<dbReference type="InterPro" id="IPR016024">
    <property type="entry name" value="ARM-type_fold"/>
</dbReference>
<evidence type="ECO:0000313" key="3">
    <source>
        <dbReference type="EMBL" id="VEP18345.1"/>
    </source>
</evidence>
<keyword evidence="2" id="KW-0605">Phycobilisome</keyword>
<dbReference type="EMBL" id="CAACVJ010000683">
    <property type="protein sequence ID" value="VEP18345.1"/>
    <property type="molecule type" value="Genomic_DNA"/>
</dbReference>
<reference evidence="3 4" key="1">
    <citation type="submission" date="2019-01" db="EMBL/GenBank/DDBJ databases">
        <authorList>
            <person name="Brito A."/>
        </authorList>
    </citation>
    <scope>NUCLEOTIDE SEQUENCE [LARGE SCALE GENOMIC DNA]</scope>
    <source>
        <strain evidence="3">1</strain>
    </source>
</reference>